<sequence length="341" mass="36846">MDSQSPDEPRSPHHDNESPDRLQDIGEQSPSPRVQNLEDAAVSSLTSAASDIRFTSKSPTPSPPPGLLEELAELQEALPPPSQPMAPRPTPVNTSSQSPLSQISQHQSSGIESSELQSPEPQGPVPLSPSAGSASERHEPSPISRPSHPSPSTATRVPQLAAEQICQAFQTGEALRETVQHVLERVMQEAHEEALRRVRGESRQQAGRPREEPSPLDIGQSAMAPGSPIGPALDTIVRLRQQGRTIRQQSEAPSSLGSEQHDPSGPAVPSVETQQSRPSQRPRAGSAIPRRERVLARSQSRSQSRQPPRSQSQPPRATKRKPSGSPEKSEPGHPKKEKRKP</sequence>
<feature type="compositionally biased region" description="Basic and acidic residues" evidence="1">
    <location>
        <begin position="7"/>
        <end position="24"/>
    </location>
</feature>
<evidence type="ECO:0000313" key="3">
    <source>
        <dbReference type="Proteomes" id="UP001610444"/>
    </source>
</evidence>
<feature type="compositionally biased region" description="Low complexity" evidence="1">
    <location>
        <begin position="141"/>
        <end position="152"/>
    </location>
</feature>
<name>A0ABR4KMR9_9EURO</name>
<gene>
    <name evidence="2" type="ORF">BJX68DRAFT_44066</name>
</gene>
<feature type="compositionally biased region" description="Low complexity" evidence="1">
    <location>
        <begin position="297"/>
        <end position="316"/>
    </location>
</feature>
<dbReference type="EMBL" id="JBFXLR010000013">
    <property type="protein sequence ID" value="KAL2853566.1"/>
    <property type="molecule type" value="Genomic_DNA"/>
</dbReference>
<feature type="region of interest" description="Disordered" evidence="1">
    <location>
        <begin position="190"/>
        <end position="341"/>
    </location>
</feature>
<keyword evidence="3" id="KW-1185">Reference proteome</keyword>
<comment type="caution">
    <text evidence="2">The sequence shown here is derived from an EMBL/GenBank/DDBJ whole genome shotgun (WGS) entry which is preliminary data.</text>
</comment>
<feature type="compositionally biased region" description="Polar residues" evidence="1">
    <location>
        <begin position="91"/>
        <end position="120"/>
    </location>
</feature>
<dbReference type="RefSeq" id="XP_070900932.1">
    <property type="nucleotide sequence ID" value="XM_071049169.1"/>
</dbReference>
<feature type="compositionally biased region" description="Polar residues" evidence="1">
    <location>
        <begin position="242"/>
        <end position="258"/>
    </location>
</feature>
<feature type="compositionally biased region" description="Basic and acidic residues" evidence="1">
    <location>
        <begin position="190"/>
        <end position="213"/>
    </location>
</feature>
<reference evidence="2 3" key="1">
    <citation type="submission" date="2024-07" db="EMBL/GenBank/DDBJ databases">
        <title>Section-level genome sequencing and comparative genomics of Aspergillus sections Usti and Cavernicolus.</title>
        <authorList>
            <consortium name="Lawrence Berkeley National Laboratory"/>
            <person name="Nybo J.L."/>
            <person name="Vesth T.C."/>
            <person name="Theobald S."/>
            <person name="Frisvad J.C."/>
            <person name="Larsen T.O."/>
            <person name="Kjaerboelling I."/>
            <person name="Rothschild-Mancinelli K."/>
            <person name="Lyhne E.K."/>
            <person name="Kogle M.E."/>
            <person name="Barry K."/>
            <person name="Clum A."/>
            <person name="Na H."/>
            <person name="Ledsgaard L."/>
            <person name="Lin J."/>
            <person name="Lipzen A."/>
            <person name="Kuo A."/>
            <person name="Riley R."/>
            <person name="Mondo S."/>
            <person name="LaButti K."/>
            <person name="Haridas S."/>
            <person name="Pangalinan J."/>
            <person name="Salamov A.A."/>
            <person name="Simmons B.A."/>
            <person name="Magnuson J.K."/>
            <person name="Chen J."/>
            <person name="Drula E."/>
            <person name="Henrissat B."/>
            <person name="Wiebenga A."/>
            <person name="Lubbers R.J."/>
            <person name="Gomes A.C."/>
            <person name="Macurrencykelacurrency M.R."/>
            <person name="Stajich J."/>
            <person name="Grigoriev I.V."/>
            <person name="Mortensen U.H."/>
            <person name="De vries R.P."/>
            <person name="Baker S.E."/>
            <person name="Andersen M.R."/>
        </authorList>
    </citation>
    <scope>NUCLEOTIDE SEQUENCE [LARGE SCALE GENOMIC DNA]</scope>
    <source>
        <strain evidence="2 3">CBS 756.74</strain>
    </source>
</reference>
<evidence type="ECO:0000313" key="2">
    <source>
        <dbReference type="EMBL" id="KAL2853566.1"/>
    </source>
</evidence>
<feature type="region of interest" description="Disordered" evidence="1">
    <location>
        <begin position="1"/>
        <end position="159"/>
    </location>
</feature>
<feature type="compositionally biased region" description="Polar residues" evidence="1">
    <location>
        <begin position="43"/>
        <end position="55"/>
    </location>
</feature>
<dbReference type="Proteomes" id="UP001610444">
    <property type="component" value="Unassembled WGS sequence"/>
</dbReference>
<feature type="compositionally biased region" description="Pro residues" evidence="1">
    <location>
        <begin position="78"/>
        <end position="90"/>
    </location>
</feature>
<accession>A0ABR4KMR9</accession>
<proteinExistence type="predicted"/>
<dbReference type="GeneID" id="98164333"/>
<evidence type="ECO:0000256" key="1">
    <source>
        <dbReference type="SAM" id="MobiDB-lite"/>
    </source>
</evidence>
<protein>
    <submittedName>
        <fullName evidence="2">Uncharacterized protein</fullName>
    </submittedName>
</protein>
<organism evidence="2 3">
    <name type="scientific">Aspergillus pseudodeflectus</name>
    <dbReference type="NCBI Taxonomy" id="176178"/>
    <lineage>
        <taxon>Eukaryota</taxon>
        <taxon>Fungi</taxon>
        <taxon>Dikarya</taxon>
        <taxon>Ascomycota</taxon>
        <taxon>Pezizomycotina</taxon>
        <taxon>Eurotiomycetes</taxon>
        <taxon>Eurotiomycetidae</taxon>
        <taxon>Eurotiales</taxon>
        <taxon>Aspergillaceae</taxon>
        <taxon>Aspergillus</taxon>
        <taxon>Aspergillus subgen. Nidulantes</taxon>
    </lineage>
</organism>